<name>A0A1H5Q0B4_9PSEU</name>
<evidence type="ECO:0000256" key="1">
    <source>
        <dbReference type="SAM" id="SignalP"/>
    </source>
</evidence>
<evidence type="ECO:0008006" key="4">
    <source>
        <dbReference type="Google" id="ProtNLM"/>
    </source>
</evidence>
<evidence type="ECO:0000313" key="2">
    <source>
        <dbReference type="EMBL" id="SEF19563.1"/>
    </source>
</evidence>
<dbReference type="Proteomes" id="UP000198878">
    <property type="component" value="Unassembled WGS sequence"/>
</dbReference>
<accession>A0A1H5Q0B4</accession>
<reference evidence="3" key="1">
    <citation type="submission" date="2016-10" db="EMBL/GenBank/DDBJ databases">
        <authorList>
            <person name="Varghese N."/>
            <person name="Submissions S."/>
        </authorList>
    </citation>
    <scope>NUCLEOTIDE SEQUENCE [LARGE SCALE GENOMIC DNA]</scope>
    <source>
        <strain evidence="3">DSM 44654</strain>
    </source>
</reference>
<gene>
    <name evidence="2" type="ORF">SAMN05421837_10111</name>
</gene>
<dbReference type="OrthoDB" id="3629729at2"/>
<feature type="chain" id="PRO_5011530686" description="Secreted protein" evidence="1">
    <location>
        <begin position="29"/>
        <end position="156"/>
    </location>
</feature>
<organism evidence="2 3">
    <name type="scientific">Amycolatopsis pretoriensis</name>
    <dbReference type="NCBI Taxonomy" id="218821"/>
    <lineage>
        <taxon>Bacteria</taxon>
        <taxon>Bacillati</taxon>
        <taxon>Actinomycetota</taxon>
        <taxon>Actinomycetes</taxon>
        <taxon>Pseudonocardiales</taxon>
        <taxon>Pseudonocardiaceae</taxon>
        <taxon>Amycolatopsis</taxon>
    </lineage>
</organism>
<dbReference type="EMBL" id="FNUJ01000001">
    <property type="protein sequence ID" value="SEF19563.1"/>
    <property type="molecule type" value="Genomic_DNA"/>
</dbReference>
<dbReference type="AlphaFoldDB" id="A0A1H5Q0B4"/>
<dbReference type="RefSeq" id="WP_086680070.1">
    <property type="nucleotide sequence ID" value="NZ_FNUJ01000001.1"/>
</dbReference>
<evidence type="ECO:0000313" key="3">
    <source>
        <dbReference type="Proteomes" id="UP000198878"/>
    </source>
</evidence>
<proteinExistence type="predicted"/>
<feature type="signal peptide" evidence="1">
    <location>
        <begin position="1"/>
        <end position="28"/>
    </location>
</feature>
<keyword evidence="3" id="KW-1185">Reference proteome</keyword>
<sequence length="156" mass="15808">MKSALARAVTVFLTATAVTLTGVGVASAGGPGGSGSSSTTSAAAQVQSLRDQLVSRADDGDVAGTRVTLTNLDPVLTDLAQGKRYTIQADTRDKAATAQQDTTEARDGVDRLAADLKARQSLPPVSALLNALLQRVLISLSALVNDLLGGLPVPIG</sequence>
<keyword evidence="1" id="KW-0732">Signal</keyword>
<protein>
    <recommendedName>
        <fullName evidence="4">Secreted protein</fullName>
    </recommendedName>
</protein>